<keyword evidence="6" id="KW-0509">mRNA transport</keyword>
<keyword evidence="6" id="KW-0906">Nuclear pore complex</keyword>
<feature type="region of interest" description="Disordered" evidence="8">
    <location>
        <begin position="207"/>
        <end position="346"/>
    </location>
</feature>
<organism evidence="10 11">
    <name type="scientific">Eremothecium sinecaudum</name>
    <dbReference type="NCBI Taxonomy" id="45286"/>
    <lineage>
        <taxon>Eukaryota</taxon>
        <taxon>Fungi</taxon>
        <taxon>Dikarya</taxon>
        <taxon>Ascomycota</taxon>
        <taxon>Saccharomycotina</taxon>
        <taxon>Saccharomycetes</taxon>
        <taxon>Saccharomycetales</taxon>
        <taxon>Saccharomycetaceae</taxon>
        <taxon>Eremothecium</taxon>
    </lineage>
</organism>
<dbReference type="GeneID" id="28723967"/>
<keyword evidence="6" id="KW-0653">Protein transport</keyword>
<dbReference type="InterPro" id="IPR024864">
    <property type="entry name" value="Nup54/Nup57/Nup44"/>
</dbReference>
<evidence type="ECO:0000256" key="1">
    <source>
        <dbReference type="ARBA" id="ARBA00004335"/>
    </source>
</evidence>
<evidence type="ECO:0000313" key="10">
    <source>
        <dbReference type="EMBL" id="AMD20707.1"/>
    </source>
</evidence>
<feature type="compositionally biased region" description="Low complexity" evidence="8">
    <location>
        <begin position="290"/>
        <end position="300"/>
    </location>
</feature>
<evidence type="ECO:0000256" key="4">
    <source>
        <dbReference type="ARBA" id="ARBA00022448"/>
    </source>
</evidence>
<dbReference type="OrthoDB" id="6162375at2759"/>
<dbReference type="GO" id="GO:0036228">
    <property type="term" value="P:protein localization to nuclear inner membrane"/>
    <property type="evidence" value="ECO:0007669"/>
    <property type="project" value="TreeGrafter"/>
</dbReference>
<dbReference type="GO" id="GO:0031965">
    <property type="term" value="C:nuclear membrane"/>
    <property type="evidence" value="ECO:0007669"/>
    <property type="project" value="UniProtKB-SubCell"/>
</dbReference>
<evidence type="ECO:0000256" key="8">
    <source>
        <dbReference type="SAM" id="MobiDB-lite"/>
    </source>
</evidence>
<dbReference type="Pfam" id="PF13634">
    <property type="entry name" value="Nucleoporin_FG"/>
    <property type="match status" value="2"/>
</dbReference>
<feature type="compositionally biased region" description="Low complexity" evidence="8">
    <location>
        <begin position="210"/>
        <end position="222"/>
    </location>
</feature>
<proteinExistence type="predicted"/>
<dbReference type="GO" id="GO:0006999">
    <property type="term" value="P:nuclear pore organization"/>
    <property type="evidence" value="ECO:0007669"/>
    <property type="project" value="TreeGrafter"/>
</dbReference>
<sequence>MFNFGYNSNANSNQGNTAASTFGAKPAGGGFTFGANNANTSGSTGFFSNNANNSLASPQTGTTGGLFGAQNNQRNDVSGGGFFANNNTNRATSGPTGGLFGQSNNQQAGNTGSLFGGDNRPQNPSTLGGGFGNQQVGTGTTGIFGQNNASINNSGTGGLFGQNNTSTNNSGAGGLFGQNMNNSSTTGGLFGQNNIASNTISNTGGLVGQNNASSGTNNNTGSLFGQNNTGSMNTNIGGFFGQNNSGTSGQTGGLFGQNNSGGSSLFGQKPPAANAPSTGGLFGQPSSTLQQPQQQQQQQQNSLFTPTVKTTQPSFAWSQQPTSQLNGLQGQQQTEQKPQQLQQNQQQALLYDPRHLSQQQQQQQQHSNYPQQIQEQIMKCMESWNPNNQRSKLRTFVYNKCNETEAILYSKPANVTQEDWDKALINKPNANVIPIEIKGFEDLNQRHNLQRDHVAQARIILSQILEKLTNVSQKHELDTATRILKAQSRNSNIQNRIMKLATQIAILKSKGLPLSVQEENLVVEFKKLLDSSNDPAGLGKNNELWARLAVLKERAKTLSNQLDSTLVVIAENGGASASTGDANDENQIDGEERRIDEEVVNRVNKIADILMNQQRGLIYLHDVLEKDTQVVDKFLIK</sequence>
<dbReference type="GO" id="GO:0044613">
    <property type="term" value="C:nuclear pore central transport channel"/>
    <property type="evidence" value="ECO:0007669"/>
    <property type="project" value="TreeGrafter"/>
</dbReference>
<feature type="domain" description="Nucleoporin Nup54 alpha-helical" evidence="9">
    <location>
        <begin position="411"/>
        <end position="548"/>
    </location>
</feature>
<keyword evidence="7" id="KW-0539">Nucleus</keyword>
<keyword evidence="4" id="KW-0813">Transport</keyword>
<evidence type="ECO:0000259" key="9">
    <source>
        <dbReference type="Pfam" id="PF13874"/>
    </source>
</evidence>
<comment type="subcellular location">
    <subcellularLocation>
        <location evidence="1">Nucleus membrane</location>
        <topology evidence="1">Peripheral membrane protein</topology>
        <orientation evidence="1">Cytoplasmic side</orientation>
    </subcellularLocation>
    <subcellularLocation>
        <location evidence="3">Nucleus membrane</location>
        <topology evidence="3">Peripheral membrane protein</topology>
        <orientation evidence="3">Nucleoplasmic side</orientation>
    </subcellularLocation>
    <subcellularLocation>
        <location evidence="2">Nucleus</location>
        <location evidence="2">Nuclear pore complex</location>
    </subcellularLocation>
</comment>
<dbReference type="EMBL" id="CP014244">
    <property type="protein sequence ID" value="AMD20707.1"/>
    <property type="molecule type" value="Genomic_DNA"/>
</dbReference>
<dbReference type="PANTHER" id="PTHR13000">
    <property type="entry name" value="NUCLEOPORIN P54"/>
    <property type="match status" value="1"/>
</dbReference>
<feature type="region of interest" description="Disordered" evidence="8">
    <location>
        <begin position="105"/>
        <end position="149"/>
    </location>
</feature>
<evidence type="ECO:0000256" key="3">
    <source>
        <dbReference type="ARBA" id="ARBA00004620"/>
    </source>
</evidence>
<keyword evidence="5" id="KW-0811">Translocation</keyword>
<dbReference type="PANTHER" id="PTHR13000:SF0">
    <property type="entry name" value="NUCLEOPORIN P54"/>
    <property type="match status" value="1"/>
</dbReference>
<accession>A0A0X8HSI5</accession>
<evidence type="ECO:0000256" key="6">
    <source>
        <dbReference type="ARBA" id="ARBA00023132"/>
    </source>
</evidence>
<feature type="compositionally biased region" description="Polar residues" evidence="8">
    <location>
        <begin position="301"/>
        <end position="323"/>
    </location>
</feature>
<feature type="compositionally biased region" description="Polar residues" evidence="8">
    <location>
        <begin position="223"/>
        <end position="248"/>
    </location>
</feature>
<feature type="region of interest" description="Disordered" evidence="8">
    <location>
        <begin position="160"/>
        <end position="179"/>
    </location>
</feature>
<protein>
    <submittedName>
        <fullName evidence="10">HDL037Wp</fullName>
    </submittedName>
</protein>
<dbReference type="AlphaFoldDB" id="A0A0X8HSI5"/>
<evidence type="ECO:0000313" key="11">
    <source>
        <dbReference type="Proteomes" id="UP000243052"/>
    </source>
</evidence>
<evidence type="ECO:0000256" key="5">
    <source>
        <dbReference type="ARBA" id="ARBA00023010"/>
    </source>
</evidence>
<name>A0A0X8HSI5_9SACH</name>
<feature type="compositionally biased region" description="Polar residues" evidence="8">
    <location>
        <begin position="256"/>
        <end position="266"/>
    </location>
</feature>
<gene>
    <name evidence="10" type="ORF">AW171_hschr42614</name>
</gene>
<dbReference type="Pfam" id="PF13874">
    <property type="entry name" value="Nup54"/>
    <property type="match status" value="1"/>
</dbReference>
<keyword evidence="11" id="KW-1185">Reference proteome</keyword>
<dbReference type="GO" id="GO:0017056">
    <property type="term" value="F:structural constituent of nuclear pore"/>
    <property type="evidence" value="ECO:0007669"/>
    <property type="project" value="TreeGrafter"/>
</dbReference>
<dbReference type="STRING" id="45286.A0A0X8HSI5"/>
<dbReference type="InterPro" id="IPR025574">
    <property type="entry name" value="Nucleoporin_FG_rpt"/>
</dbReference>
<reference evidence="10 11" key="1">
    <citation type="submission" date="2016-01" db="EMBL/GenBank/DDBJ databases">
        <title>Genome sequence of the yeast Holleya sinecauda.</title>
        <authorList>
            <person name="Dietrich F.S."/>
        </authorList>
    </citation>
    <scope>NUCLEOTIDE SEQUENCE [LARGE SCALE GENOMIC DNA]</scope>
    <source>
        <strain evidence="10 11">ATCC 58844</strain>
    </source>
</reference>
<dbReference type="RefSeq" id="XP_017987703.1">
    <property type="nucleotide sequence ID" value="XM_018131719.1"/>
</dbReference>
<dbReference type="Proteomes" id="UP000243052">
    <property type="component" value="Chromosome iv"/>
</dbReference>
<dbReference type="GO" id="GO:0006607">
    <property type="term" value="P:NLS-bearing protein import into nucleus"/>
    <property type="evidence" value="ECO:0007669"/>
    <property type="project" value="TreeGrafter"/>
</dbReference>
<dbReference type="InterPro" id="IPR025712">
    <property type="entry name" value="Nup54_alpha-helical_dom"/>
</dbReference>
<evidence type="ECO:0000256" key="2">
    <source>
        <dbReference type="ARBA" id="ARBA00004567"/>
    </source>
</evidence>
<feature type="compositionally biased region" description="Low complexity" evidence="8">
    <location>
        <begin position="324"/>
        <end position="346"/>
    </location>
</feature>
<evidence type="ECO:0000256" key="7">
    <source>
        <dbReference type="ARBA" id="ARBA00023242"/>
    </source>
</evidence>